<evidence type="ECO:0000313" key="3">
    <source>
        <dbReference type="Proteomes" id="UP000069940"/>
    </source>
</evidence>
<dbReference type="Proteomes" id="UP000069940">
    <property type="component" value="Unassembled WGS sequence"/>
</dbReference>
<dbReference type="GeneID" id="109430419"/>
<reference evidence="3" key="1">
    <citation type="journal article" date="2015" name="Proc. Natl. Acad. Sci. U.S.A.">
        <title>Genome sequence of the Asian Tiger mosquito, Aedes albopictus, reveals insights into its biology, genetics, and evolution.</title>
        <authorList>
            <person name="Chen X.G."/>
            <person name="Jiang X."/>
            <person name="Gu J."/>
            <person name="Xu M."/>
            <person name="Wu Y."/>
            <person name="Deng Y."/>
            <person name="Zhang C."/>
            <person name="Bonizzoni M."/>
            <person name="Dermauw W."/>
            <person name="Vontas J."/>
            <person name="Armbruster P."/>
            <person name="Huang X."/>
            <person name="Yang Y."/>
            <person name="Zhang H."/>
            <person name="He W."/>
            <person name="Peng H."/>
            <person name="Liu Y."/>
            <person name="Wu K."/>
            <person name="Chen J."/>
            <person name="Lirakis M."/>
            <person name="Topalis P."/>
            <person name="Van Leeuwen T."/>
            <person name="Hall A.B."/>
            <person name="Jiang X."/>
            <person name="Thorpe C."/>
            <person name="Mueller R.L."/>
            <person name="Sun C."/>
            <person name="Waterhouse R.M."/>
            <person name="Yan G."/>
            <person name="Tu Z.J."/>
            <person name="Fang X."/>
            <person name="James A.A."/>
        </authorList>
    </citation>
    <scope>NUCLEOTIDE SEQUENCE [LARGE SCALE GENOMIC DNA]</scope>
    <source>
        <strain evidence="3">Foshan</strain>
    </source>
</reference>
<name>A0ABM2A710_AEDAL</name>
<evidence type="ECO:0000256" key="1">
    <source>
        <dbReference type="SAM" id="SignalP"/>
    </source>
</evidence>
<keyword evidence="3" id="KW-1185">Reference proteome</keyword>
<reference evidence="2" key="2">
    <citation type="submission" date="2025-05" db="UniProtKB">
        <authorList>
            <consortium name="EnsemblMetazoa"/>
        </authorList>
    </citation>
    <scope>IDENTIFICATION</scope>
    <source>
        <strain evidence="2">Foshan</strain>
    </source>
</reference>
<feature type="signal peptide" evidence="1">
    <location>
        <begin position="1"/>
        <end position="20"/>
    </location>
</feature>
<keyword evidence="1" id="KW-0732">Signal</keyword>
<feature type="chain" id="PRO_5046451453" description="Secreted protein" evidence="1">
    <location>
        <begin position="21"/>
        <end position="441"/>
    </location>
</feature>
<accession>A0ABM2A710</accession>
<dbReference type="EnsemblMetazoa" id="AALFPA23_025059.R37359">
    <property type="protein sequence ID" value="AALFPA23_025059.P37359"/>
    <property type="gene ID" value="AALFPA23_025059"/>
</dbReference>
<evidence type="ECO:0000313" key="2">
    <source>
        <dbReference type="EnsemblMetazoa" id="AALFPA23_025059.P37359"/>
    </source>
</evidence>
<protein>
    <recommendedName>
        <fullName evidence="4">Secreted protein</fullName>
    </recommendedName>
</protein>
<organism evidence="2 3">
    <name type="scientific">Aedes albopictus</name>
    <name type="common">Asian tiger mosquito</name>
    <name type="synonym">Stegomyia albopicta</name>
    <dbReference type="NCBI Taxonomy" id="7160"/>
    <lineage>
        <taxon>Eukaryota</taxon>
        <taxon>Metazoa</taxon>
        <taxon>Ecdysozoa</taxon>
        <taxon>Arthropoda</taxon>
        <taxon>Hexapoda</taxon>
        <taxon>Insecta</taxon>
        <taxon>Pterygota</taxon>
        <taxon>Neoptera</taxon>
        <taxon>Endopterygota</taxon>
        <taxon>Diptera</taxon>
        <taxon>Nematocera</taxon>
        <taxon>Culicoidea</taxon>
        <taxon>Culicidae</taxon>
        <taxon>Culicinae</taxon>
        <taxon>Aedini</taxon>
        <taxon>Aedes</taxon>
        <taxon>Stegomyia</taxon>
    </lineage>
</organism>
<evidence type="ECO:0008006" key="4">
    <source>
        <dbReference type="Google" id="ProtNLM"/>
    </source>
</evidence>
<sequence length="441" mass="50965">MINWRYGVSLCCLFLATSWANLPPQMMELKDSLMHEMQTLQRVIPGHHPVDRRTDHQVQSVMDEFLALNQNSIDAILRVLMLIDHDLSNAIHDCERVADLPSLDSGNVIFDWVTKPLLVRVRELCGLISSNAVEQVENSLEAVQIEASVYRQRLDATLKNIAIVSSRLESDIFEERSRLEGKNILYVLERVNTTLMAELDETFTKYLSKWAELYRKLTEVIPEQVVMTLDEYPTVAMVYDFFDFLDNETTVLHGEMHELMDYWMELVEEALEGVTNSTIETDGFLREYPLEMFLNGKTNFDCVARYFQGFDERVLYSVKNYYRCIDYADEMSKAFRRIDSVLDSADKAIGFIMETYINCGTFVQTFEDNLPLEECLMEMHDLLNQTQEFIVDKSIEIYNYVIDGMSLNQVTIGACLYAQVVEVMLRNEEHLEAVESCSGNS</sequence>
<proteinExistence type="predicted"/>
<dbReference type="RefSeq" id="XP_019562027.2">
    <property type="nucleotide sequence ID" value="XM_019706482.3"/>
</dbReference>